<sequence>MKRNVYASLNQGMDSFLRVAMTLRRKELEVESMSMWAENCGMHLIINDETTSLEDVINYMRKLHDVSDLKVM</sequence>
<organism evidence="1 2">
    <name type="scientific">Terrisporobacter hibernicus</name>
    <dbReference type="NCBI Taxonomy" id="2813371"/>
    <lineage>
        <taxon>Bacteria</taxon>
        <taxon>Bacillati</taxon>
        <taxon>Bacillota</taxon>
        <taxon>Clostridia</taxon>
        <taxon>Peptostreptococcales</taxon>
        <taxon>Peptostreptococcaceae</taxon>
        <taxon>Terrisporobacter</taxon>
    </lineage>
</organism>
<evidence type="ECO:0000313" key="1">
    <source>
        <dbReference type="EMBL" id="UEL48640.1"/>
    </source>
</evidence>
<protein>
    <submittedName>
        <fullName evidence="1">Uncharacterized protein</fullName>
    </submittedName>
</protein>
<name>A0AAX2ZIM7_9FIRM</name>
<keyword evidence="2" id="KW-1185">Reference proteome</keyword>
<dbReference type="Proteomes" id="UP001198983">
    <property type="component" value="Chromosome"/>
</dbReference>
<proteinExistence type="predicted"/>
<reference evidence="1 2" key="1">
    <citation type="journal article" date="2023" name="Int. J. Syst. Evol. Microbiol.">
        <title>Terrisporobacter hibernicus sp. nov., isolated from bovine faeces in Northern Ireland.</title>
        <authorList>
            <person name="Mitchell M."/>
            <person name="Nguyen S.V."/>
            <person name="Connor M."/>
            <person name="Fairley D.J."/>
            <person name="Donoghue O."/>
            <person name="Marshall H."/>
            <person name="Koolman L."/>
            <person name="McMullan G."/>
            <person name="Schaffer K.E."/>
            <person name="McGrath J.W."/>
            <person name="Fanning S."/>
        </authorList>
    </citation>
    <scope>NUCLEOTIDE SEQUENCE [LARGE SCALE GENOMIC DNA]</scope>
    <source>
        <strain evidence="1 2">MCA3</strain>
    </source>
</reference>
<accession>A0AAX2ZIM7</accession>
<evidence type="ECO:0000313" key="2">
    <source>
        <dbReference type="Proteomes" id="UP001198983"/>
    </source>
</evidence>
<gene>
    <name evidence="1" type="ORF">JW646_04070</name>
</gene>
<dbReference type="KEGG" id="tem:JW646_04070"/>
<dbReference type="RefSeq" id="WP_074918741.1">
    <property type="nucleotide sequence ID" value="NZ_CP081135.1"/>
</dbReference>
<dbReference type="AlphaFoldDB" id="A0AAX2ZIM7"/>
<dbReference type="EMBL" id="CP081135">
    <property type="protein sequence ID" value="UEL48640.1"/>
    <property type="molecule type" value="Genomic_DNA"/>
</dbReference>